<dbReference type="Proteomes" id="UP000092445">
    <property type="component" value="Unassembled WGS sequence"/>
</dbReference>
<accession>A0A1A9ZHJ5</accession>
<dbReference type="EnsemblMetazoa" id="GPAI014833-RA">
    <property type="protein sequence ID" value="GPAI014833-PA"/>
    <property type="gene ID" value="GPAI014833"/>
</dbReference>
<dbReference type="AlphaFoldDB" id="A0A1A9ZHJ5"/>
<organism evidence="1 2">
    <name type="scientific">Glossina pallidipes</name>
    <name type="common">Tsetse fly</name>
    <dbReference type="NCBI Taxonomy" id="7398"/>
    <lineage>
        <taxon>Eukaryota</taxon>
        <taxon>Metazoa</taxon>
        <taxon>Ecdysozoa</taxon>
        <taxon>Arthropoda</taxon>
        <taxon>Hexapoda</taxon>
        <taxon>Insecta</taxon>
        <taxon>Pterygota</taxon>
        <taxon>Neoptera</taxon>
        <taxon>Endopterygota</taxon>
        <taxon>Diptera</taxon>
        <taxon>Brachycera</taxon>
        <taxon>Muscomorpha</taxon>
        <taxon>Hippoboscoidea</taxon>
        <taxon>Glossinidae</taxon>
        <taxon>Glossina</taxon>
    </lineage>
</organism>
<protein>
    <submittedName>
        <fullName evidence="1">Uncharacterized protein</fullName>
    </submittedName>
</protein>
<sequence>MIEILINSLYIDNVKRNAKNCQICENEKLGSFLKSHNVINVTEMWKSLYISFNDTTTAFEDTRETTLNLMQLMPAQANSSTIKILSNTTYTQCNITFEDMDQSLEMLIARSAYIIQNTYDNSPIRDK</sequence>
<keyword evidence="2" id="KW-1185">Reference proteome</keyword>
<reference evidence="2" key="1">
    <citation type="submission" date="2014-03" db="EMBL/GenBank/DDBJ databases">
        <authorList>
            <person name="Aksoy S."/>
            <person name="Warren W."/>
            <person name="Wilson R.K."/>
        </authorList>
    </citation>
    <scope>NUCLEOTIDE SEQUENCE [LARGE SCALE GENOMIC DNA]</scope>
    <source>
        <strain evidence="2">IAEA</strain>
    </source>
</reference>
<dbReference type="VEuPathDB" id="VectorBase:GPAI014833"/>
<evidence type="ECO:0000313" key="1">
    <source>
        <dbReference type="EnsemblMetazoa" id="GPAI014833-PA"/>
    </source>
</evidence>
<reference evidence="1" key="2">
    <citation type="submission" date="2020-05" db="UniProtKB">
        <authorList>
            <consortium name="EnsemblMetazoa"/>
        </authorList>
    </citation>
    <scope>IDENTIFICATION</scope>
    <source>
        <strain evidence="1">IAEA</strain>
    </source>
</reference>
<evidence type="ECO:0000313" key="2">
    <source>
        <dbReference type="Proteomes" id="UP000092445"/>
    </source>
</evidence>
<proteinExistence type="predicted"/>
<name>A0A1A9ZHJ5_GLOPL</name>
<dbReference type="STRING" id="7398.A0A1A9ZHJ5"/>